<dbReference type="STRING" id="27349.A0A0L6V105"/>
<dbReference type="GO" id="GO:0017025">
    <property type="term" value="F:TBP-class protein binding"/>
    <property type="evidence" value="ECO:0007669"/>
    <property type="project" value="InterPro"/>
</dbReference>
<dbReference type="EMBL" id="LAVV01007895">
    <property type="protein sequence ID" value="KNZ54414.1"/>
    <property type="molecule type" value="Genomic_DNA"/>
</dbReference>
<dbReference type="PANTHER" id="PTHR36498">
    <property type="entry name" value="TATA-BINDING PROTEIN-ASSOCIATED FACTOR 172"/>
    <property type="match status" value="1"/>
</dbReference>
<accession>A0A0L6V105</accession>
<proteinExistence type="predicted"/>
<evidence type="ECO:0000313" key="1">
    <source>
        <dbReference type="EMBL" id="KNZ54414.1"/>
    </source>
</evidence>
<evidence type="ECO:0000313" key="2">
    <source>
        <dbReference type="Proteomes" id="UP000037035"/>
    </source>
</evidence>
<dbReference type="AlphaFoldDB" id="A0A0L6V105"/>
<dbReference type="PANTHER" id="PTHR36498:SF1">
    <property type="entry name" value="TATA-BINDING PROTEIN-ASSOCIATED FACTOR 172"/>
    <property type="match status" value="1"/>
</dbReference>
<dbReference type="VEuPathDB" id="FungiDB:VP01_2954g1"/>
<comment type="caution">
    <text evidence="1">The sequence shown here is derived from an EMBL/GenBank/DDBJ whole genome shotgun (WGS) entry which is preliminary data.</text>
</comment>
<dbReference type="Proteomes" id="UP000037035">
    <property type="component" value="Unassembled WGS sequence"/>
</dbReference>
<gene>
    <name evidence="1" type="ORF">VP01_2954g1</name>
</gene>
<name>A0A0L6V105_9BASI</name>
<keyword evidence="2" id="KW-1185">Reference proteome</keyword>
<dbReference type="GO" id="GO:0016887">
    <property type="term" value="F:ATP hydrolysis activity"/>
    <property type="evidence" value="ECO:0007669"/>
    <property type="project" value="InterPro"/>
</dbReference>
<protein>
    <submittedName>
        <fullName evidence="1">Uncharacterized protein</fullName>
    </submittedName>
</protein>
<sequence length="272" mass="30144">MEMEIPQRNRISLGWKRTQSLEAWIAKRSALIVKILPYLRSKSWETRQAAIEAVDTACKARIWDPSATEIPNPPNEDTDENTISRATHHRNQNTEHNYFFTYHIFKLDPVLSEGVLLLASSRKEFDHSSTHLCSGENLMAAQRDVANKLGLGKLKFKEGVDALLEACAGEDPPVDSGQLLIESAIPNNPIIISQNSSTNSDASQIQPMDLAASSSHVPTIEKVLGHLEASSLYRDHILHIYAGLFGPHVAMIIGRLRRVCEAVGNPLVRQGP</sequence>
<dbReference type="GO" id="GO:0003677">
    <property type="term" value="F:DNA binding"/>
    <property type="evidence" value="ECO:0007669"/>
    <property type="project" value="InterPro"/>
</dbReference>
<reference evidence="1 2" key="1">
    <citation type="submission" date="2015-08" db="EMBL/GenBank/DDBJ databases">
        <title>Next Generation Sequencing and Analysis of the Genome of Puccinia sorghi L Schw, the Causal Agent of Maize Common Rust.</title>
        <authorList>
            <person name="Rochi L."/>
            <person name="Burguener G."/>
            <person name="Darino M."/>
            <person name="Turjanski A."/>
            <person name="Kreff E."/>
            <person name="Dieguez M.J."/>
            <person name="Sacco F."/>
        </authorList>
    </citation>
    <scope>NUCLEOTIDE SEQUENCE [LARGE SCALE GENOMIC DNA]</scope>
    <source>
        <strain evidence="1 2">RO10H11247</strain>
    </source>
</reference>
<dbReference type="OrthoDB" id="3238385at2759"/>
<organism evidence="1 2">
    <name type="scientific">Puccinia sorghi</name>
    <dbReference type="NCBI Taxonomy" id="27349"/>
    <lineage>
        <taxon>Eukaryota</taxon>
        <taxon>Fungi</taxon>
        <taxon>Dikarya</taxon>
        <taxon>Basidiomycota</taxon>
        <taxon>Pucciniomycotina</taxon>
        <taxon>Pucciniomycetes</taxon>
        <taxon>Pucciniales</taxon>
        <taxon>Pucciniaceae</taxon>
        <taxon>Puccinia</taxon>
    </lineage>
</organism>
<dbReference type="InterPro" id="IPR044972">
    <property type="entry name" value="Mot1"/>
</dbReference>